<dbReference type="InParanoid" id="A0A1X7SKV2"/>
<dbReference type="InterPro" id="IPR036236">
    <property type="entry name" value="Znf_C2H2_sf"/>
</dbReference>
<evidence type="ECO:0000259" key="9">
    <source>
        <dbReference type="PROSITE" id="PS50808"/>
    </source>
</evidence>
<evidence type="ECO:0000256" key="3">
    <source>
        <dbReference type="ARBA" id="ARBA00022771"/>
    </source>
</evidence>
<comment type="subcellular location">
    <subcellularLocation>
        <location evidence="1">Nucleus</location>
    </subcellularLocation>
</comment>
<keyword evidence="4" id="KW-0862">Zinc</keyword>
<sequence>MAKRSRSSVWNYFKKIEDSEYATCMVGDCSTKIKQAHGNTSNLLKHLKTKHSKEHEECAAQIAAEKKKRGEPKEVQLTLTQSIEQSQYYPKESAKKAKIDDALIKMIATDLQPVSVVEDRGFKEFVHTLDKRYEVPSRRTVMKRLPETYQNLRSKIMSELATVEHVAITTDIWTSLQTKAYCCMTIHYISKDWELKTSVIETFEFPEAHTGDNIASELERVTTDWQITDKVVCVVTDNASNM</sequence>
<dbReference type="InterPro" id="IPR012337">
    <property type="entry name" value="RNaseH-like_sf"/>
</dbReference>
<evidence type="ECO:0000256" key="4">
    <source>
        <dbReference type="ARBA" id="ARBA00022833"/>
    </source>
</evidence>
<name>A0A1X7SKV2_AMPQE</name>
<dbReference type="EnsemblMetazoa" id="Aqu2.1.02677_001">
    <property type="protein sequence ID" value="Aqu2.1.02677_001"/>
    <property type="gene ID" value="Aqu2.1.02677"/>
</dbReference>
<dbReference type="AlphaFoldDB" id="A0A1X7SKV2"/>
<dbReference type="GO" id="GO:0005634">
    <property type="term" value="C:nucleus"/>
    <property type="evidence" value="ECO:0007669"/>
    <property type="project" value="UniProtKB-SubCell"/>
</dbReference>
<keyword evidence="2" id="KW-0479">Metal-binding</keyword>
<dbReference type="Gene3D" id="1.10.10.1070">
    <property type="entry name" value="Zinc finger, BED domain-containing"/>
    <property type="match status" value="1"/>
</dbReference>
<accession>A0A1X7SKV2</accession>
<dbReference type="PANTHER" id="PTHR46481">
    <property type="entry name" value="ZINC FINGER BED DOMAIN-CONTAINING PROTEIN 4"/>
    <property type="match status" value="1"/>
</dbReference>
<dbReference type="InterPro" id="IPR052035">
    <property type="entry name" value="ZnF_BED_domain_contain"/>
</dbReference>
<dbReference type="SUPFAM" id="SSF140996">
    <property type="entry name" value="Hermes dimerisation domain"/>
    <property type="match status" value="1"/>
</dbReference>
<keyword evidence="5" id="KW-0805">Transcription regulation</keyword>
<dbReference type="PROSITE" id="PS50808">
    <property type="entry name" value="ZF_BED"/>
    <property type="match status" value="1"/>
</dbReference>
<dbReference type="GO" id="GO:0008270">
    <property type="term" value="F:zinc ion binding"/>
    <property type="evidence" value="ECO:0007669"/>
    <property type="project" value="UniProtKB-KW"/>
</dbReference>
<dbReference type="SMART" id="SM00614">
    <property type="entry name" value="ZnF_BED"/>
    <property type="match status" value="1"/>
</dbReference>
<dbReference type="GO" id="GO:0009791">
    <property type="term" value="P:post-embryonic development"/>
    <property type="evidence" value="ECO:0007669"/>
    <property type="project" value="UniProtKB-ARBA"/>
</dbReference>
<dbReference type="STRING" id="400682.A0A1X7SKV2"/>
<evidence type="ECO:0000256" key="8">
    <source>
        <dbReference type="PROSITE-ProRule" id="PRU00027"/>
    </source>
</evidence>
<keyword evidence="6" id="KW-0804">Transcription</keyword>
<dbReference type="InterPro" id="IPR003656">
    <property type="entry name" value="Znf_BED"/>
</dbReference>
<evidence type="ECO:0000313" key="10">
    <source>
        <dbReference type="EnsemblMetazoa" id="Aqu2.1.02677_001"/>
    </source>
</evidence>
<evidence type="ECO:0000256" key="7">
    <source>
        <dbReference type="ARBA" id="ARBA00023242"/>
    </source>
</evidence>
<protein>
    <recommendedName>
        <fullName evidence="9">BED-type domain-containing protein</fullName>
    </recommendedName>
</protein>
<dbReference type="SUPFAM" id="SSF53098">
    <property type="entry name" value="Ribonuclease H-like"/>
    <property type="match status" value="1"/>
</dbReference>
<dbReference type="Pfam" id="PF02892">
    <property type="entry name" value="zf-BED"/>
    <property type="match status" value="1"/>
</dbReference>
<proteinExistence type="predicted"/>
<reference evidence="10" key="1">
    <citation type="submission" date="2017-05" db="UniProtKB">
        <authorList>
            <consortium name="EnsemblMetazoa"/>
        </authorList>
    </citation>
    <scope>IDENTIFICATION</scope>
</reference>
<evidence type="ECO:0000256" key="6">
    <source>
        <dbReference type="ARBA" id="ARBA00023163"/>
    </source>
</evidence>
<evidence type="ECO:0000256" key="1">
    <source>
        <dbReference type="ARBA" id="ARBA00004123"/>
    </source>
</evidence>
<organism evidence="10">
    <name type="scientific">Amphimedon queenslandica</name>
    <name type="common">Sponge</name>
    <dbReference type="NCBI Taxonomy" id="400682"/>
    <lineage>
        <taxon>Eukaryota</taxon>
        <taxon>Metazoa</taxon>
        <taxon>Porifera</taxon>
        <taxon>Demospongiae</taxon>
        <taxon>Heteroscleromorpha</taxon>
        <taxon>Haplosclerida</taxon>
        <taxon>Niphatidae</taxon>
        <taxon>Amphimedon</taxon>
    </lineage>
</organism>
<dbReference type="SUPFAM" id="SSF57667">
    <property type="entry name" value="beta-beta-alpha zinc fingers"/>
    <property type="match status" value="1"/>
</dbReference>
<keyword evidence="3 8" id="KW-0863">Zinc-finger</keyword>
<dbReference type="eggNOG" id="KOG1121">
    <property type="taxonomic scope" value="Eukaryota"/>
</dbReference>
<dbReference type="OrthoDB" id="1607513at2759"/>
<evidence type="ECO:0000256" key="5">
    <source>
        <dbReference type="ARBA" id="ARBA00023015"/>
    </source>
</evidence>
<keyword evidence="7" id="KW-0539">Nucleus</keyword>
<dbReference type="GO" id="GO:0003677">
    <property type="term" value="F:DNA binding"/>
    <property type="evidence" value="ECO:0007669"/>
    <property type="project" value="InterPro"/>
</dbReference>
<dbReference type="PANTHER" id="PTHR46481:SF10">
    <property type="entry name" value="ZINC FINGER BED DOMAIN-CONTAINING PROTEIN 39"/>
    <property type="match status" value="1"/>
</dbReference>
<feature type="domain" description="BED-type" evidence="9">
    <location>
        <begin position="4"/>
        <end position="58"/>
    </location>
</feature>
<evidence type="ECO:0000256" key="2">
    <source>
        <dbReference type="ARBA" id="ARBA00022723"/>
    </source>
</evidence>